<comment type="caution">
    <text evidence="2">The sequence shown here is derived from an EMBL/GenBank/DDBJ whole genome shotgun (WGS) entry which is preliminary data.</text>
</comment>
<dbReference type="GO" id="GO:0016301">
    <property type="term" value="F:kinase activity"/>
    <property type="evidence" value="ECO:0007669"/>
    <property type="project" value="UniProtKB-KW"/>
</dbReference>
<dbReference type="InterPro" id="IPR051678">
    <property type="entry name" value="AGP_Transferase"/>
</dbReference>
<dbReference type="AlphaFoldDB" id="A0A840WHQ8"/>
<sequence length="347" mass="37324">MNDEISGDGPSDAELPGLDLERLRSYLDRELPGLVSGPLGGRVIAGGKSNLTYAVTDGTGSWVVRRPPLGHVLATAHDMPREYRVMTALRDTSVPVPRTHVLCEETEVLGAPFYVMEHVAGTPLRTLDEIAPLGTQGARKVADGLITTLGNLHAVEPAEVGLGDFGRPAGFLERQVRRWSKQLEASRSRDIPGIDELRDELAARLPEQGAPAIVHGDYRLDNVLVTDDGRLTAVLDWEMATLGAPLVDLGLMLVYREQPVIGGSRPATSAEGFPSSPELVQMYAAATGRDVSRLGWYVAFGCFKLAVIAEGIHFRHSRGLTVGAGFDGIGDVVAPLVQRAHTMLKED</sequence>
<evidence type="ECO:0000313" key="2">
    <source>
        <dbReference type="EMBL" id="MBB5491217.1"/>
    </source>
</evidence>
<accession>A0A840WHQ8</accession>
<dbReference type="SUPFAM" id="SSF56112">
    <property type="entry name" value="Protein kinase-like (PK-like)"/>
    <property type="match status" value="1"/>
</dbReference>
<dbReference type="CDD" id="cd05154">
    <property type="entry name" value="ACAD10_11_N-like"/>
    <property type="match status" value="1"/>
</dbReference>
<keyword evidence="2" id="KW-0418">Kinase</keyword>
<dbReference type="Gene3D" id="3.30.200.20">
    <property type="entry name" value="Phosphorylase Kinase, domain 1"/>
    <property type="match status" value="1"/>
</dbReference>
<dbReference type="PANTHER" id="PTHR21310">
    <property type="entry name" value="AMINOGLYCOSIDE PHOSPHOTRANSFERASE-RELATED-RELATED"/>
    <property type="match status" value="1"/>
</dbReference>
<reference evidence="2 3" key="1">
    <citation type="submission" date="2020-08" db="EMBL/GenBank/DDBJ databases">
        <title>Sequencing the genomes of 1000 actinobacteria strains.</title>
        <authorList>
            <person name="Klenk H.-P."/>
        </authorList>
    </citation>
    <scope>NUCLEOTIDE SEQUENCE [LARGE SCALE GENOMIC DNA]</scope>
    <source>
        <strain evidence="2 3">DSM 44598</strain>
    </source>
</reference>
<protein>
    <submittedName>
        <fullName evidence="2">Aminoglycoside phosphotransferase (APT) family kinase protein</fullName>
    </submittedName>
</protein>
<gene>
    <name evidence="2" type="ORF">HNR07_002354</name>
</gene>
<keyword evidence="3" id="KW-1185">Reference proteome</keyword>
<evidence type="ECO:0000259" key="1">
    <source>
        <dbReference type="Pfam" id="PF01636"/>
    </source>
</evidence>
<dbReference type="PANTHER" id="PTHR21310:SF40">
    <property type="entry name" value="AMINOGLYCOSIDE PHOSPHOTRANSFERASE DOMAIN-CONTAINING PROTEIN-RELATED"/>
    <property type="match status" value="1"/>
</dbReference>
<name>A0A840WHQ8_9ACTN</name>
<dbReference type="InterPro" id="IPR041726">
    <property type="entry name" value="ACAD10_11_N"/>
</dbReference>
<organism evidence="2 3">
    <name type="scientific">Nocardiopsis metallicus</name>
    <dbReference type="NCBI Taxonomy" id="179819"/>
    <lineage>
        <taxon>Bacteria</taxon>
        <taxon>Bacillati</taxon>
        <taxon>Actinomycetota</taxon>
        <taxon>Actinomycetes</taxon>
        <taxon>Streptosporangiales</taxon>
        <taxon>Nocardiopsidaceae</taxon>
        <taxon>Nocardiopsis</taxon>
    </lineage>
</organism>
<dbReference type="InterPro" id="IPR002575">
    <property type="entry name" value="Aminoglycoside_PTrfase"/>
</dbReference>
<dbReference type="EMBL" id="JACHDO010000001">
    <property type="protein sequence ID" value="MBB5491217.1"/>
    <property type="molecule type" value="Genomic_DNA"/>
</dbReference>
<dbReference type="RefSeq" id="WP_184364917.1">
    <property type="nucleotide sequence ID" value="NZ_BAAAKM010000045.1"/>
</dbReference>
<keyword evidence="2" id="KW-0808">Transferase</keyword>
<dbReference type="Pfam" id="PF01636">
    <property type="entry name" value="APH"/>
    <property type="match status" value="1"/>
</dbReference>
<feature type="domain" description="Aminoglycoside phosphotransferase" evidence="1">
    <location>
        <begin position="42"/>
        <end position="288"/>
    </location>
</feature>
<dbReference type="Proteomes" id="UP000579647">
    <property type="component" value="Unassembled WGS sequence"/>
</dbReference>
<dbReference type="InterPro" id="IPR011009">
    <property type="entry name" value="Kinase-like_dom_sf"/>
</dbReference>
<evidence type="ECO:0000313" key="3">
    <source>
        <dbReference type="Proteomes" id="UP000579647"/>
    </source>
</evidence>
<proteinExistence type="predicted"/>
<dbReference type="Gene3D" id="3.90.1200.10">
    <property type="match status" value="1"/>
</dbReference>